<accession>A0A0L6VHE2</accession>
<reference evidence="7 8" key="1">
    <citation type="submission" date="2015-08" db="EMBL/GenBank/DDBJ databases">
        <title>Next Generation Sequencing and Analysis of the Genome of Puccinia sorghi L Schw, the Causal Agent of Maize Common Rust.</title>
        <authorList>
            <person name="Rochi L."/>
            <person name="Burguener G."/>
            <person name="Darino M."/>
            <person name="Turjanski A."/>
            <person name="Kreff E."/>
            <person name="Dieguez M.J."/>
            <person name="Sacco F."/>
        </authorList>
    </citation>
    <scope>NUCLEOTIDE SEQUENCE [LARGE SCALE GENOMIC DNA]</scope>
    <source>
        <strain evidence="7 8">RO10H11247</strain>
    </source>
</reference>
<evidence type="ECO:0000259" key="6">
    <source>
        <dbReference type="PROSITE" id="PS50157"/>
    </source>
</evidence>
<dbReference type="InterPro" id="IPR013087">
    <property type="entry name" value="Znf_C2H2_type"/>
</dbReference>
<comment type="caution">
    <text evidence="7">The sequence shown here is derived from an EMBL/GenBank/DDBJ whole genome shotgun (WGS) entry which is preliminary data.</text>
</comment>
<dbReference type="PANTHER" id="PTHR23235:SF120">
    <property type="entry name" value="KRUPPEL-LIKE FACTOR 15"/>
    <property type="match status" value="1"/>
</dbReference>
<dbReference type="EMBL" id="LAVV01006430">
    <property type="protein sequence ID" value="KNZ59977.1"/>
    <property type="molecule type" value="Genomic_DNA"/>
</dbReference>
<dbReference type="GO" id="GO:0000978">
    <property type="term" value="F:RNA polymerase II cis-regulatory region sequence-specific DNA binding"/>
    <property type="evidence" value="ECO:0007669"/>
    <property type="project" value="TreeGrafter"/>
</dbReference>
<feature type="region of interest" description="Disordered" evidence="5">
    <location>
        <begin position="291"/>
        <end position="320"/>
    </location>
</feature>
<organism evidence="7 8">
    <name type="scientific">Puccinia sorghi</name>
    <dbReference type="NCBI Taxonomy" id="27349"/>
    <lineage>
        <taxon>Eukaryota</taxon>
        <taxon>Fungi</taxon>
        <taxon>Dikarya</taxon>
        <taxon>Basidiomycota</taxon>
        <taxon>Pucciniomycotina</taxon>
        <taxon>Pucciniomycetes</taxon>
        <taxon>Pucciniales</taxon>
        <taxon>Pucciniaceae</taxon>
        <taxon>Puccinia</taxon>
    </lineage>
</organism>
<evidence type="ECO:0000256" key="4">
    <source>
        <dbReference type="PROSITE-ProRule" id="PRU00042"/>
    </source>
</evidence>
<dbReference type="SUPFAM" id="SSF57667">
    <property type="entry name" value="beta-beta-alpha zinc fingers"/>
    <property type="match status" value="1"/>
</dbReference>
<keyword evidence="8" id="KW-1185">Reference proteome</keyword>
<sequence length="570" mass="63484">MSFHLHPSPSPVPSAQPSSSYPTATTRVANHLEIAASLWGHFQFADLSAIYPSVPPPPHSYQRSSISHVPDNDSFTALDFPSNVPSIWGYQTLLGFTPASLNQYNPYSISTTNLDQLQSSSSPSQSNIPYNQGHYFPPPPRNSPPTISDKSTTPSQPTPYYHHVPSSSLVSQSPRFAVTDQTNRNSPVFKMFKCMLDPNCEMEFTRAEHLARHERKHTKEKPFKCHCTKAFSRLDNWRQHKVSVHKEDVEQNALTEERLVQVHKSMQRQNNIRKAATLAAQKHDRFERCTSMTESSESAYSPAPTRSSGIGSRCQPQQSPFLAKTPDKAMLSQSLTTPFNNHSDLVSNTSILPENLRGPFNPSPAEVPEIITCSIPSESPSNLGTPLNNVVHCDAHTNQGEEYHQLPNQYPSRFINYSQISRAPLSSLWPTFQPSIPLTPTHLNSQSTRRANATNEMIIPMQRATHSKKQGTGLLFNMNDGVFSSHHSQMLSALTREQAAILATRKVDGGSAGQHMENRRGYSDHLVVAQNNPHPGSSPLRKRVLTAGEPFELDSNLYASEQKSVKKLRI</sequence>
<evidence type="ECO:0000256" key="3">
    <source>
        <dbReference type="ARBA" id="ARBA00022833"/>
    </source>
</evidence>
<dbReference type="OrthoDB" id="2507815at2759"/>
<feature type="compositionally biased region" description="Polar residues" evidence="5">
    <location>
        <begin position="146"/>
        <end position="155"/>
    </location>
</feature>
<dbReference type="InterPro" id="IPR036236">
    <property type="entry name" value="Znf_C2H2_sf"/>
</dbReference>
<dbReference type="Proteomes" id="UP000037035">
    <property type="component" value="Unassembled WGS sequence"/>
</dbReference>
<evidence type="ECO:0000256" key="5">
    <source>
        <dbReference type="SAM" id="MobiDB-lite"/>
    </source>
</evidence>
<dbReference type="VEuPathDB" id="FungiDB:VP01_1633g7"/>
<evidence type="ECO:0000313" key="7">
    <source>
        <dbReference type="EMBL" id="KNZ59977.1"/>
    </source>
</evidence>
<dbReference type="Gene3D" id="3.30.160.60">
    <property type="entry name" value="Classic Zinc Finger"/>
    <property type="match status" value="2"/>
</dbReference>
<proteinExistence type="predicted"/>
<dbReference type="PANTHER" id="PTHR23235">
    <property type="entry name" value="KRUEPPEL-LIKE TRANSCRIPTION FACTOR"/>
    <property type="match status" value="1"/>
</dbReference>
<keyword evidence="1" id="KW-0479">Metal-binding</keyword>
<dbReference type="GO" id="GO:0000981">
    <property type="term" value="F:DNA-binding transcription factor activity, RNA polymerase II-specific"/>
    <property type="evidence" value="ECO:0007669"/>
    <property type="project" value="TreeGrafter"/>
</dbReference>
<feature type="compositionally biased region" description="Low complexity" evidence="5">
    <location>
        <begin position="116"/>
        <end position="126"/>
    </location>
</feature>
<evidence type="ECO:0000313" key="8">
    <source>
        <dbReference type="Proteomes" id="UP000037035"/>
    </source>
</evidence>
<dbReference type="STRING" id="27349.A0A0L6VHE2"/>
<dbReference type="AlphaFoldDB" id="A0A0L6VHE2"/>
<protein>
    <recommendedName>
        <fullName evidence="6">C2H2-type domain-containing protein</fullName>
    </recommendedName>
</protein>
<feature type="region of interest" description="Disordered" evidence="5">
    <location>
        <begin position="115"/>
        <end position="167"/>
    </location>
</feature>
<feature type="region of interest" description="Disordered" evidence="5">
    <location>
        <begin position="1"/>
        <end position="22"/>
    </location>
</feature>
<dbReference type="PROSITE" id="PS50157">
    <property type="entry name" value="ZINC_FINGER_C2H2_2"/>
    <property type="match status" value="1"/>
</dbReference>
<evidence type="ECO:0000256" key="1">
    <source>
        <dbReference type="ARBA" id="ARBA00022723"/>
    </source>
</evidence>
<keyword evidence="2 4" id="KW-0863">Zinc-finger</keyword>
<keyword evidence="3" id="KW-0862">Zinc</keyword>
<name>A0A0L6VHE2_9BASI</name>
<evidence type="ECO:0000256" key="2">
    <source>
        <dbReference type="ARBA" id="ARBA00022771"/>
    </source>
</evidence>
<dbReference type="GO" id="GO:0008270">
    <property type="term" value="F:zinc ion binding"/>
    <property type="evidence" value="ECO:0007669"/>
    <property type="project" value="UniProtKB-KW"/>
</dbReference>
<gene>
    <name evidence="7" type="ORF">VP01_1633g7</name>
</gene>
<feature type="domain" description="C2H2-type" evidence="6">
    <location>
        <begin position="192"/>
        <end position="222"/>
    </location>
</feature>